<keyword evidence="4" id="KW-0560">Oxidoreductase</keyword>
<feature type="domain" description="Fe2OG dioxygenase" evidence="5">
    <location>
        <begin position="191"/>
        <end position="302"/>
    </location>
</feature>
<dbReference type="eggNOG" id="KOG0143">
    <property type="taxonomic scope" value="Eukaryota"/>
</dbReference>
<dbReference type="Pfam" id="PF03171">
    <property type="entry name" value="2OG-FeII_Oxy"/>
    <property type="match status" value="1"/>
</dbReference>
<dbReference type="FunFam" id="2.60.120.330:FF:000012">
    <property type="entry name" value="Gibberellin 20 oxidase 1"/>
    <property type="match status" value="1"/>
</dbReference>
<evidence type="ECO:0000256" key="2">
    <source>
        <dbReference type="ARBA" id="ARBA00022723"/>
    </source>
</evidence>
<evidence type="ECO:0000256" key="4">
    <source>
        <dbReference type="RuleBase" id="RU003682"/>
    </source>
</evidence>
<dbReference type="Proteomes" id="UP000017836">
    <property type="component" value="Unassembled WGS sequence"/>
</dbReference>
<dbReference type="HOGENOM" id="CLU_010119_16_3_1"/>
<organism evidence="6 7">
    <name type="scientific">Amborella trichopoda</name>
    <dbReference type="NCBI Taxonomy" id="13333"/>
    <lineage>
        <taxon>Eukaryota</taxon>
        <taxon>Viridiplantae</taxon>
        <taxon>Streptophyta</taxon>
        <taxon>Embryophyta</taxon>
        <taxon>Tracheophyta</taxon>
        <taxon>Spermatophyta</taxon>
        <taxon>Magnoliopsida</taxon>
        <taxon>Amborellales</taxon>
        <taxon>Amborellaceae</taxon>
        <taxon>Amborella</taxon>
    </lineage>
</organism>
<gene>
    <name evidence="6" type="ORF">AMTR_s00193p00016790</name>
</gene>
<name>U5DDA6_AMBTC</name>
<dbReference type="PROSITE" id="PS51471">
    <property type="entry name" value="FE2OG_OXY"/>
    <property type="match status" value="1"/>
</dbReference>
<dbReference type="Gene3D" id="2.60.120.330">
    <property type="entry name" value="B-lactam Antibiotic, Isopenicillin N Synthase, Chain"/>
    <property type="match status" value="1"/>
</dbReference>
<proteinExistence type="inferred from homology"/>
<dbReference type="EMBL" id="KI392192">
    <property type="protein sequence ID" value="ERN18398.1"/>
    <property type="molecule type" value="Genomic_DNA"/>
</dbReference>
<dbReference type="AlphaFoldDB" id="U5DDA6"/>
<reference evidence="7" key="1">
    <citation type="journal article" date="2013" name="Science">
        <title>The Amborella genome and the evolution of flowering plants.</title>
        <authorList>
            <consortium name="Amborella Genome Project"/>
        </authorList>
    </citation>
    <scope>NUCLEOTIDE SEQUENCE [LARGE SCALE GENOMIC DNA]</scope>
</reference>
<dbReference type="InterPro" id="IPR050295">
    <property type="entry name" value="Plant_2OG-oxidoreductases"/>
</dbReference>
<keyword evidence="2 4" id="KW-0479">Metal-binding</keyword>
<comment type="similarity">
    <text evidence="1 4">Belongs to the iron/ascorbate-dependent oxidoreductase family.</text>
</comment>
<dbReference type="Gramene" id="ERN18398">
    <property type="protein sequence ID" value="ERN18398"/>
    <property type="gene ID" value="AMTR_s00193p00016790"/>
</dbReference>
<dbReference type="InterPro" id="IPR027443">
    <property type="entry name" value="IPNS-like_sf"/>
</dbReference>
<dbReference type="GO" id="GO:0016491">
    <property type="term" value="F:oxidoreductase activity"/>
    <property type="evidence" value="ECO:0007669"/>
    <property type="project" value="UniProtKB-KW"/>
</dbReference>
<evidence type="ECO:0000259" key="5">
    <source>
        <dbReference type="PROSITE" id="PS51471"/>
    </source>
</evidence>
<dbReference type="PANTHER" id="PTHR47991">
    <property type="entry name" value="OXOGLUTARATE/IRON-DEPENDENT DIOXYGENASE"/>
    <property type="match status" value="1"/>
</dbReference>
<accession>U5DDA6</accession>
<keyword evidence="7" id="KW-1185">Reference proteome</keyword>
<dbReference type="GO" id="GO:0046872">
    <property type="term" value="F:metal ion binding"/>
    <property type="evidence" value="ECO:0007669"/>
    <property type="project" value="UniProtKB-KW"/>
</dbReference>
<evidence type="ECO:0000313" key="7">
    <source>
        <dbReference type="Proteomes" id="UP000017836"/>
    </source>
</evidence>
<dbReference type="Pfam" id="PF14226">
    <property type="entry name" value="DIOX_N"/>
    <property type="match status" value="1"/>
</dbReference>
<dbReference type="SUPFAM" id="SSF51197">
    <property type="entry name" value="Clavaminate synthase-like"/>
    <property type="match status" value="1"/>
</dbReference>
<sequence length="351" mass="40126">MAPSIDEAAVQPLELRPKLDCIKYLEEVPLIDLSPLRSKNCDLSEAKEKLASQLHDCLKEWGFFLVVNHGMATDALAKVKSTFTKLPEEDKKKVARNEKNPWGYSEKDLTKNTKDWVEVFDYMVAEELTLPETFEPDCKTVVKFRNNWPENQPEFQKACEDFTTGTMKLLYELMELIALSLGLSEDRLKPYFDENLCYSRINYYPPCPTPELALGKGAHKDHCAYTVLATDEVSGFEVMRKSDGEWLRVRPIPDSVIVVGGDILQVWSNEIYESVVHRAVVNSEKERLSMLTVAAPAFEVMVAPLDELVGEKTPAKYRAYKWGEFYGARKFSNFRKLDTPVLEVADYKIRS</sequence>
<dbReference type="OrthoDB" id="288590at2759"/>
<evidence type="ECO:0000256" key="3">
    <source>
        <dbReference type="ARBA" id="ARBA00023004"/>
    </source>
</evidence>
<evidence type="ECO:0000313" key="6">
    <source>
        <dbReference type="EMBL" id="ERN18398.1"/>
    </source>
</evidence>
<dbReference type="InterPro" id="IPR026992">
    <property type="entry name" value="DIOX_N"/>
</dbReference>
<evidence type="ECO:0000256" key="1">
    <source>
        <dbReference type="ARBA" id="ARBA00008056"/>
    </source>
</evidence>
<dbReference type="InterPro" id="IPR005123">
    <property type="entry name" value="Oxoglu/Fe-dep_dioxygenase_dom"/>
</dbReference>
<dbReference type="InterPro" id="IPR044861">
    <property type="entry name" value="IPNS-like_FE2OG_OXY"/>
</dbReference>
<keyword evidence="3 4" id="KW-0408">Iron</keyword>
<protein>
    <recommendedName>
        <fullName evidence="5">Fe2OG dioxygenase domain-containing protein</fullName>
    </recommendedName>
</protein>